<evidence type="ECO:0000256" key="5">
    <source>
        <dbReference type="HAMAP-Rule" id="MF_01326"/>
    </source>
</evidence>
<keyword evidence="5" id="KW-0699">rRNA-binding</keyword>
<dbReference type="NCBIfam" id="TIGR01079">
    <property type="entry name" value="rplX_bact"/>
    <property type="match status" value="1"/>
</dbReference>
<feature type="domain" description="Large ribosomal subunit protein uL24 C-terminal" evidence="6">
    <location>
        <begin position="38"/>
        <end position="101"/>
    </location>
</feature>
<dbReference type="InterPro" id="IPR003256">
    <property type="entry name" value="Ribosomal_uL24"/>
</dbReference>
<evidence type="ECO:0000256" key="1">
    <source>
        <dbReference type="ARBA" id="ARBA00010618"/>
    </source>
</evidence>
<evidence type="ECO:0000313" key="8">
    <source>
        <dbReference type="Proteomes" id="UP000178681"/>
    </source>
</evidence>
<protein>
    <recommendedName>
        <fullName evidence="4 5">Large ribosomal subunit protein uL24</fullName>
    </recommendedName>
</protein>
<dbReference type="GO" id="GO:0005840">
    <property type="term" value="C:ribosome"/>
    <property type="evidence" value="ECO:0007669"/>
    <property type="project" value="UniProtKB-KW"/>
</dbReference>
<dbReference type="GO" id="GO:1990904">
    <property type="term" value="C:ribonucleoprotein complex"/>
    <property type="evidence" value="ECO:0007669"/>
    <property type="project" value="UniProtKB-KW"/>
</dbReference>
<keyword evidence="5" id="KW-0694">RNA-binding</keyword>
<keyword evidence="2 5" id="KW-0689">Ribosomal protein</keyword>
<dbReference type="EMBL" id="MFJG01000008">
    <property type="protein sequence ID" value="OGG07303.1"/>
    <property type="molecule type" value="Genomic_DNA"/>
</dbReference>
<reference evidence="7 8" key="1">
    <citation type="journal article" date="2016" name="Nat. Commun.">
        <title>Thousands of microbial genomes shed light on interconnected biogeochemical processes in an aquifer system.</title>
        <authorList>
            <person name="Anantharaman K."/>
            <person name="Brown C.T."/>
            <person name="Hug L.A."/>
            <person name="Sharon I."/>
            <person name="Castelle C.J."/>
            <person name="Probst A.J."/>
            <person name="Thomas B.C."/>
            <person name="Singh A."/>
            <person name="Wilkins M.J."/>
            <person name="Karaoz U."/>
            <person name="Brodie E.L."/>
            <person name="Williams K.H."/>
            <person name="Hubbard S.S."/>
            <person name="Banfield J.F."/>
        </authorList>
    </citation>
    <scope>NUCLEOTIDE SEQUENCE [LARGE SCALE GENOMIC DNA]</scope>
</reference>
<dbReference type="InterPro" id="IPR008991">
    <property type="entry name" value="Translation_prot_SH3-like_sf"/>
</dbReference>
<dbReference type="AlphaFoldDB" id="A0A1F5Z4K1"/>
<dbReference type="Proteomes" id="UP000178681">
    <property type="component" value="Unassembled WGS sequence"/>
</dbReference>
<accession>A0A1F5Z4K1</accession>
<dbReference type="HAMAP" id="MF_01326_B">
    <property type="entry name" value="Ribosomal_uL24_B"/>
    <property type="match status" value="1"/>
</dbReference>
<organism evidence="7 8">
    <name type="scientific">Candidatus Gottesmanbacteria bacterium RIFCSPHIGHO2_01_FULL_42_12</name>
    <dbReference type="NCBI Taxonomy" id="1798377"/>
    <lineage>
        <taxon>Bacteria</taxon>
        <taxon>Candidatus Gottesmaniibacteriota</taxon>
    </lineage>
</organism>
<evidence type="ECO:0000259" key="6">
    <source>
        <dbReference type="Pfam" id="PF17136"/>
    </source>
</evidence>
<name>A0A1F5Z4K1_9BACT</name>
<evidence type="ECO:0000256" key="4">
    <source>
        <dbReference type="ARBA" id="ARBA00035206"/>
    </source>
</evidence>
<dbReference type="GO" id="GO:0019843">
    <property type="term" value="F:rRNA binding"/>
    <property type="evidence" value="ECO:0007669"/>
    <property type="project" value="UniProtKB-UniRule"/>
</dbReference>
<dbReference type="PANTHER" id="PTHR12903">
    <property type="entry name" value="MITOCHONDRIAL RIBOSOMAL PROTEIN L24"/>
    <property type="match status" value="1"/>
</dbReference>
<keyword evidence="3 5" id="KW-0687">Ribonucleoprotein</keyword>
<comment type="caution">
    <text evidence="7">The sequence shown here is derived from an EMBL/GenBank/DDBJ whole genome shotgun (WGS) entry which is preliminary data.</text>
</comment>
<evidence type="ECO:0000256" key="3">
    <source>
        <dbReference type="ARBA" id="ARBA00023274"/>
    </source>
</evidence>
<dbReference type="GO" id="GO:0006412">
    <property type="term" value="P:translation"/>
    <property type="evidence" value="ECO:0007669"/>
    <property type="project" value="UniProtKB-UniRule"/>
</dbReference>
<dbReference type="STRING" id="1798377.A2872_03745"/>
<sequence length="101" mass="11398">MKIHKNDKVKILKGKDRGKDGIIDRVFPKGEKVVIAGINLFKRHMKPRAEGQKGQIVEVPRPLPVANVALICPKCHMVTRAGYLLEKGKKVRVCKKCKMEI</sequence>
<dbReference type="SUPFAM" id="SSF50104">
    <property type="entry name" value="Translation proteins SH3-like domain"/>
    <property type="match status" value="1"/>
</dbReference>
<comment type="function">
    <text evidence="5">One of two assembly initiator proteins, it binds directly to the 5'-end of the 23S rRNA, where it nucleates assembly of the 50S subunit.</text>
</comment>
<proteinExistence type="inferred from homology"/>
<dbReference type="Pfam" id="PF17136">
    <property type="entry name" value="ribosomal_L24"/>
    <property type="match status" value="1"/>
</dbReference>
<comment type="similarity">
    <text evidence="1 5">Belongs to the universal ribosomal protein uL24 family.</text>
</comment>
<evidence type="ECO:0000256" key="2">
    <source>
        <dbReference type="ARBA" id="ARBA00022980"/>
    </source>
</evidence>
<dbReference type="Gene3D" id="2.30.30.30">
    <property type="match status" value="1"/>
</dbReference>
<evidence type="ECO:0000313" key="7">
    <source>
        <dbReference type="EMBL" id="OGG07303.1"/>
    </source>
</evidence>
<gene>
    <name evidence="5" type="primary">rplX</name>
    <name evidence="7" type="ORF">A2872_03745</name>
</gene>
<dbReference type="GO" id="GO:0003735">
    <property type="term" value="F:structural constituent of ribosome"/>
    <property type="evidence" value="ECO:0007669"/>
    <property type="project" value="InterPro"/>
</dbReference>
<dbReference type="InterPro" id="IPR041988">
    <property type="entry name" value="Ribosomal_uL24_KOW"/>
</dbReference>
<dbReference type="InterPro" id="IPR014722">
    <property type="entry name" value="Rib_uL2_dom2"/>
</dbReference>
<dbReference type="CDD" id="cd06089">
    <property type="entry name" value="KOW_RPL26"/>
    <property type="match status" value="1"/>
</dbReference>
<dbReference type="PROSITE" id="PS01108">
    <property type="entry name" value="RIBOSOMAL_L24"/>
    <property type="match status" value="1"/>
</dbReference>
<comment type="function">
    <text evidence="5">One of the proteins that surrounds the polypeptide exit tunnel on the outside of the subunit.</text>
</comment>
<dbReference type="InterPro" id="IPR057264">
    <property type="entry name" value="Ribosomal_uL24_C"/>
</dbReference>
<dbReference type="InterPro" id="IPR005825">
    <property type="entry name" value="Ribosomal_uL24_CS"/>
</dbReference>
<comment type="subunit">
    <text evidence="5">Part of the 50S ribosomal subunit.</text>
</comment>